<dbReference type="SMART" id="SM00412">
    <property type="entry name" value="Cu_FIST"/>
    <property type="match status" value="1"/>
</dbReference>
<dbReference type="PROSITE" id="PS50073">
    <property type="entry name" value="COPPER_FIST_2"/>
    <property type="match status" value="1"/>
</dbReference>
<dbReference type="SMART" id="SM01090">
    <property type="entry name" value="Copper-fist"/>
    <property type="match status" value="1"/>
</dbReference>
<dbReference type="GO" id="GO:0045944">
    <property type="term" value="P:positive regulation of transcription by RNA polymerase II"/>
    <property type="evidence" value="ECO:0007669"/>
    <property type="project" value="TreeGrafter"/>
</dbReference>
<protein>
    <recommendedName>
        <fullName evidence="9">Copper-fist domain-containing protein</fullName>
    </recommendedName>
</protein>
<dbReference type="InterPro" id="IPR001083">
    <property type="entry name" value="Cu_fist_DNA-bd_dom"/>
</dbReference>
<reference evidence="10" key="1">
    <citation type="journal article" date="2020" name="Stud. Mycol.">
        <title>101 Dothideomycetes genomes: a test case for predicting lifestyles and emergence of pathogens.</title>
        <authorList>
            <person name="Haridas S."/>
            <person name="Albert R."/>
            <person name="Binder M."/>
            <person name="Bloem J."/>
            <person name="Labutti K."/>
            <person name="Salamov A."/>
            <person name="Andreopoulos B."/>
            <person name="Baker S."/>
            <person name="Barry K."/>
            <person name="Bills G."/>
            <person name="Bluhm B."/>
            <person name="Cannon C."/>
            <person name="Castanera R."/>
            <person name="Culley D."/>
            <person name="Daum C."/>
            <person name="Ezra D."/>
            <person name="Gonzalez J."/>
            <person name="Henrissat B."/>
            <person name="Kuo A."/>
            <person name="Liang C."/>
            <person name="Lipzen A."/>
            <person name="Lutzoni F."/>
            <person name="Magnuson J."/>
            <person name="Mondo S."/>
            <person name="Nolan M."/>
            <person name="Ohm R."/>
            <person name="Pangilinan J."/>
            <person name="Park H.-J."/>
            <person name="Ramirez L."/>
            <person name="Alfaro M."/>
            <person name="Sun H."/>
            <person name="Tritt A."/>
            <person name="Yoshinaga Y."/>
            <person name="Zwiers L.-H."/>
            <person name="Turgeon B."/>
            <person name="Goodwin S."/>
            <person name="Spatafora J."/>
            <person name="Crous P."/>
            <person name="Grigoriev I."/>
        </authorList>
    </citation>
    <scope>NUCLEOTIDE SEQUENCE</scope>
    <source>
        <strain evidence="10">CBS 161.51</strain>
    </source>
</reference>
<keyword evidence="6" id="KW-0804">Transcription</keyword>
<keyword evidence="11" id="KW-1185">Reference proteome</keyword>
<keyword evidence="7" id="KW-0539">Nucleus</keyword>
<feature type="domain" description="Copper-fist" evidence="9">
    <location>
        <begin position="1"/>
        <end position="40"/>
    </location>
</feature>
<keyword evidence="3" id="KW-0862">Zinc</keyword>
<name>A0A6A5SJS7_9PLEO</name>
<keyword evidence="2" id="KW-0479">Metal-binding</keyword>
<evidence type="ECO:0000313" key="11">
    <source>
        <dbReference type="Proteomes" id="UP000800038"/>
    </source>
</evidence>
<evidence type="ECO:0000256" key="1">
    <source>
        <dbReference type="ARBA" id="ARBA00004123"/>
    </source>
</evidence>
<feature type="region of interest" description="Disordered" evidence="8">
    <location>
        <begin position="54"/>
        <end position="77"/>
    </location>
</feature>
<evidence type="ECO:0000259" key="9">
    <source>
        <dbReference type="PROSITE" id="PS50073"/>
    </source>
</evidence>
<dbReference type="Pfam" id="PF00649">
    <property type="entry name" value="Copper-fist"/>
    <property type="match status" value="1"/>
</dbReference>
<evidence type="ECO:0000256" key="8">
    <source>
        <dbReference type="SAM" id="MobiDB-lite"/>
    </source>
</evidence>
<dbReference type="GO" id="GO:0006879">
    <property type="term" value="P:intracellular iron ion homeostasis"/>
    <property type="evidence" value="ECO:0007669"/>
    <property type="project" value="TreeGrafter"/>
</dbReference>
<evidence type="ECO:0000256" key="6">
    <source>
        <dbReference type="ARBA" id="ARBA00023163"/>
    </source>
</evidence>
<comment type="subcellular location">
    <subcellularLocation>
        <location evidence="1">Nucleus</location>
    </subcellularLocation>
</comment>
<organism evidence="10 11">
    <name type="scientific">Clathrospora elynae</name>
    <dbReference type="NCBI Taxonomy" id="706981"/>
    <lineage>
        <taxon>Eukaryota</taxon>
        <taxon>Fungi</taxon>
        <taxon>Dikarya</taxon>
        <taxon>Ascomycota</taxon>
        <taxon>Pezizomycotina</taxon>
        <taxon>Dothideomycetes</taxon>
        <taxon>Pleosporomycetidae</taxon>
        <taxon>Pleosporales</taxon>
        <taxon>Diademaceae</taxon>
        <taxon>Clathrospora</taxon>
    </lineage>
</organism>
<dbReference type="AlphaFoldDB" id="A0A6A5SJS7"/>
<evidence type="ECO:0000256" key="2">
    <source>
        <dbReference type="ARBA" id="ARBA00022723"/>
    </source>
</evidence>
<keyword evidence="5" id="KW-0805">Transcription regulation</keyword>
<dbReference type="GO" id="GO:0005634">
    <property type="term" value="C:nucleus"/>
    <property type="evidence" value="ECO:0007669"/>
    <property type="project" value="UniProtKB-SubCell"/>
</dbReference>
<keyword evidence="4" id="KW-0186">Copper</keyword>
<accession>A0A6A5SJS7</accession>
<evidence type="ECO:0000256" key="5">
    <source>
        <dbReference type="ARBA" id="ARBA00023015"/>
    </source>
</evidence>
<feature type="compositionally biased region" description="Polar residues" evidence="8">
    <location>
        <begin position="337"/>
        <end position="362"/>
    </location>
</feature>
<feature type="compositionally biased region" description="Basic and acidic residues" evidence="8">
    <location>
        <begin position="57"/>
        <end position="77"/>
    </location>
</feature>
<dbReference type="InterPro" id="IPR051763">
    <property type="entry name" value="Copper_Homeo_Regul"/>
</dbReference>
<evidence type="ECO:0000256" key="4">
    <source>
        <dbReference type="ARBA" id="ARBA00023008"/>
    </source>
</evidence>
<dbReference type="OrthoDB" id="5600085at2759"/>
<dbReference type="PRINTS" id="PR00617">
    <property type="entry name" value="COPPERFIST"/>
</dbReference>
<dbReference type="Gene3D" id="3.90.430.10">
    <property type="entry name" value="Copper fist DNA-binding domain"/>
    <property type="match status" value="1"/>
</dbReference>
<dbReference type="Proteomes" id="UP000800038">
    <property type="component" value="Unassembled WGS sequence"/>
</dbReference>
<dbReference type="PANTHER" id="PTHR28088">
    <property type="entry name" value="TRANSCRIPTIONAL ACTIVATOR HAA1-RELATED"/>
    <property type="match status" value="1"/>
</dbReference>
<dbReference type="GO" id="GO:0000981">
    <property type="term" value="F:DNA-binding transcription factor activity, RNA polymerase II-specific"/>
    <property type="evidence" value="ECO:0007669"/>
    <property type="project" value="TreeGrafter"/>
</dbReference>
<feature type="region of interest" description="Disordered" evidence="8">
    <location>
        <begin position="336"/>
        <end position="362"/>
    </location>
</feature>
<evidence type="ECO:0000313" key="10">
    <source>
        <dbReference type="EMBL" id="KAF1938786.1"/>
    </source>
</evidence>
<dbReference type="InterPro" id="IPR036395">
    <property type="entry name" value="Cu_fist_DNA-bd_dom_sf"/>
</dbReference>
<sequence length="495" mass="52805">MPVIEGAKWACSSCIKGHRVSGCNHTDRDLHHINPKGRPVKQCEHCRGARKSKSHHAKCDCGDKKDKDAHKDKGDAKGELRAGMAVLDNSDDTLAHDNRCQCHSGGKCLCGIKKESPDLEVDITRQSLHEARAKPKPKLTATQSESHLTVFANGHHKPCHRNNNSAHVSGLPYKIPRPHTLHGQSAFAALAQGNNSYSKPEAPAPATRSMDTLSLSNNDFHTMFGSTQRSVDNLPAANVASSFDAFPFQDLFAGQSSNFGQDGESPSSIVSDTFSSQQWPWIANTVTPVSGTFGLGSLSTSPSQDCLPSLDTDWAIPSAGFEQIWSATDLPLDPSKFNDSLTQPISHSGESKQSGPGLTAASSVHSEIGESALFGDMDFKAPPSAAGESLFWEDSPVYRFNTATSEGVDASVPIATTTSMSNVQGFEPVFAKSLTSAPTAIISTAPGDFAGTAALSMPSNFDDIVPIVPWSLDQSNGAFGAMDNFDIPYSNNGWF</sequence>
<dbReference type="GO" id="GO:0006878">
    <property type="term" value="P:intracellular copper ion homeostasis"/>
    <property type="evidence" value="ECO:0007669"/>
    <property type="project" value="TreeGrafter"/>
</dbReference>
<gene>
    <name evidence="10" type="ORF">EJ02DRAFT_271211</name>
</gene>
<dbReference type="EMBL" id="ML976095">
    <property type="protein sequence ID" value="KAF1938786.1"/>
    <property type="molecule type" value="Genomic_DNA"/>
</dbReference>
<dbReference type="GO" id="GO:0000978">
    <property type="term" value="F:RNA polymerase II cis-regulatory region sequence-specific DNA binding"/>
    <property type="evidence" value="ECO:0007669"/>
    <property type="project" value="TreeGrafter"/>
</dbReference>
<dbReference type="PANTHER" id="PTHR28088:SF5">
    <property type="entry name" value="TRANSCRIPTIONAL ACTIVATOR HAA1-RELATED"/>
    <property type="match status" value="1"/>
</dbReference>
<evidence type="ECO:0000256" key="7">
    <source>
        <dbReference type="ARBA" id="ARBA00023242"/>
    </source>
</evidence>
<dbReference type="FunFam" id="3.90.430.10:FF:000001">
    <property type="entry name" value="Copper fist DNA-binding protein"/>
    <property type="match status" value="1"/>
</dbReference>
<dbReference type="SUPFAM" id="SSF57879">
    <property type="entry name" value="Zinc domain conserved in yeast copper-regulated transcription factors"/>
    <property type="match status" value="1"/>
</dbReference>
<evidence type="ECO:0000256" key="3">
    <source>
        <dbReference type="ARBA" id="ARBA00022833"/>
    </source>
</evidence>
<dbReference type="GO" id="GO:0005507">
    <property type="term" value="F:copper ion binding"/>
    <property type="evidence" value="ECO:0007669"/>
    <property type="project" value="InterPro"/>
</dbReference>
<proteinExistence type="predicted"/>